<reference evidence="2" key="1">
    <citation type="submission" date="2021-01" db="EMBL/GenBank/DDBJ databases">
        <title>Whole genome shotgun sequence of Acrocarpospora phusangensis NBRC 108782.</title>
        <authorList>
            <person name="Komaki H."/>
            <person name="Tamura T."/>
        </authorList>
    </citation>
    <scope>NUCLEOTIDE SEQUENCE</scope>
    <source>
        <strain evidence="2">NBRC 108782</strain>
    </source>
</reference>
<feature type="transmembrane region" description="Helical" evidence="1">
    <location>
        <begin position="45"/>
        <end position="65"/>
    </location>
</feature>
<gene>
    <name evidence="2" type="ORF">Aph01nite_38640</name>
</gene>
<dbReference type="Proteomes" id="UP000640052">
    <property type="component" value="Unassembled WGS sequence"/>
</dbReference>
<evidence type="ECO:0000256" key="1">
    <source>
        <dbReference type="SAM" id="Phobius"/>
    </source>
</evidence>
<comment type="caution">
    <text evidence="2">The sequence shown here is derived from an EMBL/GenBank/DDBJ whole genome shotgun (WGS) entry which is preliminary data.</text>
</comment>
<evidence type="ECO:0000313" key="3">
    <source>
        <dbReference type="Proteomes" id="UP000640052"/>
    </source>
</evidence>
<keyword evidence="1" id="KW-0472">Membrane</keyword>
<name>A0A919QD67_9ACTN</name>
<dbReference type="RefSeq" id="WP_204042264.1">
    <property type="nucleotide sequence ID" value="NZ_BOOA01000030.1"/>
</dbReference>
<accession>A0A919QD67</accession>
<dbReference type="EMBL" id="BOOA01000030">
    <property type="protein sequence ID" value="GIH25554.1"/>
    <property type="molecule type" value="Genomic_DNA"/>
</dbReference>
<keyword evidence="1" id="KW-0812">Transmembrane</keyword>
<feature type="transmembrane region" description="Helical" evidence="1">
    <location>
        <begin position="12"/>
        <end position="33"/>
    </location>
</feature>
<proteinExistence type="predicted"/>
<protein>
    <submittedName>
        <fullName evidence="2">Uncharacterized protein</fullName>
    </submittedName>
</protein>
<organism evidence="2 3">
    <name type="scientific">Acrocarpospora phusangensis</name>
    <dbReference type="NCBI Taxonomy" id="1070424"/>
    <lineage>
        <taxon>Bacteria</taxon>
        <taxon>Bacillati</taxon>
        <taxon>Actinomycetota</taxon>
        <taxon>Actinomycetes</taxon>
        <taxon>Streptosporangiales</taxon>
        <taxon>Streptosporangiaceae</taxon>
        <taxon>Acrocarpospora</taxon>
    </lineage>
</organism>
<sequence>MSDWLDLTAFGQVVLGSLAAGVGLALCFSLALAGFASPRPVAKAAGVLCLLVVAAGAVLSLYVMLRK</sequence>
<dbReference type="AlphaFoldDB" id="A0A919QD67"/>
<keyword evidence="1" id="KW-1133">Transmembrane helix</keyword>
<keyword evidence="3" id="KW-1185">Reference proteome</keyword>
<evidence type="ECO:0000313" key="2">
    <source>
        <dbReference type="EMBL" id="GIH25554.1"/>
    </source>
</evidence>